<protein>
    <submittedName>
        <fullName evidence="5">PDZ domain-containing protein</fullName>
    </submittedName>
</protein>
<gene>
    <name evidence="5" type="ORF">ACFQ0E_06585</name>
</gene>
<dbReference type="InterPro" id="IPR001478">
    <property type="entry name" value="PDZ"/>
</dbReference>
<name>A0ABW2YAU6_9GAMM</name>
<evidence type="ECO:0000313" key="6">
    <source>
        <dbReference type="Proteomes" id="UP001597110"/>
    </source>
</evidence>
<organism evidence="5 6">
    <name type="scientific">Lysobacter brunescens</name>
    <dbReference type="NCBI Taxonomy" id="262323"/>
    <lineage>
        <taxon>Bacteria</taxon>
        <taxon>Pseudomonadati</taxon>
        <taxon>Pseudomonadota</taxon>
        <taxon>Gammaproteobacteria</taxon>
        <taxon>Lysobacterales</taxon>
        <taxon>Lysobacteraceae</taxon>
        <taxon>Lysobacter</taxon>
    </lineage>
</organism>
<dbReference type="Pfam" id="PF13180">
    <property type="entry name" value="PDZ_2"/>
    <property type="match status" value="1"/>
</dbReference>
<dbReference type="RefSeq" id="WP_386822877.1">
    <property type="nucleotide sequence ID" value="NZ_JBHTIF010000001.1"/>
</dbReference>
<dbReference type="SUPFAM" id="SSF50156">
    <property type="entry name" value="PDZ domain-like"/>
    <property type="match status" value="2"/>
</dbReference>
<keyword evidence="3" id="KW-0732">Signal</keyword>
<dbReference type="Pfam" id="PF17820">
    <property type="entry name" value="PDZ_6"/>
    <property type="match status" value="1"/>
</dbReference>
<dbReference type="SMART" id="SM00228">
    <property type="entry name" value="PDZ"/>
    <property type="match status" value="2"/>
</dbReference>
<comment type="caution">
    <text evidence="5">The sequence shown here is derived from an EMBL/GenBank/DDBJ whole genome shotgun (WGS) entry which is preliminary data.</text>
</comment>
<dbReference type="EMBL" id="JBHTIF010000001">
    <property type="protein sequence ID" value="MFD0725268.1"/>
    <property type="molecule type" value="Genomic_DNA"/>
</dbReference>
<feature type="domain" description="PDZ" evidence="4">
    <location>
        <begin position="76"/>
        <end position="160"/>
    </location>
</feature>
<evidence type="ECO:0000256" key="3">
    <source>
        <dbReference type="SAM" id="SignalP"/>
    </source>
</evidence>
<evidence type="ECO:0000256" key="1">
    <source>
        <dbReference type="ARBA" id="ARBA00001947"/>
    </source>
</evidence>
<evidence type="ECO:0000256" key="2">
    <source>
        <dbReference type="SAM" id="MobiDB-lite"/>
    </source>
</evidence>
<dbReference type="InterPro" id="IPR041489">
    <property type="entry name" value="PDZ_6"/>
</dbReference>
<sequence>MTTLRTSLTTLALACMLAPAFAASAQSTTGAKPAGPTPEQRKELDAARDELQRAAKRLAELSSRYGGAGFGGAGFDMETFAPSRPVVGVLLAPEPQGGVRISGVTPGGAAANAGLRSGDRLLRVNGKAINGDSAEARVDGARALLQDLDEKTPVKLTFARDGREQEVSVTPKRDARVMVFSSDGKQPGERVVIRRIGDGKLDIDGETIDLPGFAERAGKAGTSQVFAFAHGDEAGPNIERRVIRIECKDGKGDCATRLGADGGTREIRSISVGAPCKPGEDCKGGHLLAEAFRWSGLNLASVDAQLGRYFGTDKGVLVLSAGPVLDTLQPGDVILRVDGKAVATPREVMDALRGKPADSTVPVDYLRDRAPGSAKIKVPDQARLPAFGAVDVGAIDIGAIDLDIDALRAMPGARVQRHVMMVDKDGKVTTFQDGDKADDKAE</sequence>
<reference evidence="6" key="1">
    <citation type="journal article" date="2019" name="Int. J. Syst. Evol. Microbiol.">
        <title>The Global Catalogue of Microorganisms (GCM) 10K type strain sequencing project: providing services to taxonomists for standard genome sequencing and annotation.</title>
        <authorList>
            <consortium name="The Broad Institute Genomics Platform"/>
            <consortium name="The Broad Institute Genome Sequencing Center for Infectious Disease"/>
            <person name="Wu L."/>
            <person name="Ma J."/>
        </authorList>
    </citation>
    <scope>NUCLEOTIDE SEQUENCE [LARGE SCALE GENOMIC DNA]</scope>
    <source>
        <strain evidence="6">CCUG 55585</strain>
    </source>
</reference>
<accession>A0ABW2YAU6</accession>
<dbReference type="Proteomes" id="UP001597110">
    <property type="component" value="Unassembled WGS sequence"/>
</dbReference>
<comment type="cofactor">
    <cofactor evidence="1">
        <name>Zn(2+)</name>
        <dbReference type="ChEBI" id="CHEBI:29105"/>
    </cofactor>
</comment>
<dbReference type="InterPro" id="IPR036034">
    <property type="entry name" value="PDZ_sf"/>
</dbReference>
<dbReference type="PANTHER" id="PTHR42837">
    <property type="entry name" value="REGULATOR OF SIGMA-E PROTEASE RSEP"/>
    <property type="match status" value="1"/>
</dbReference>
<dbReference type="PANTHER" id="PTHR42837:SF2">
    <property type="entry name" value="MEMBRANE METALLOPROTEASE ARASP2, CHLOROPLASTIC-RELATED"/>
    <property type="match status" value="1"/>
</dbReference>
<feature type="chain" id="PRO_5045654248" evidence="3">
    <location>
        <begin position="23"/>
        <end position="442"/>
    </location>
</feature>
<proteinExistence type="predicted"/>
<dbReference type="PROSITE" id="PS50106">
    <property type="entry name" value="PDZ"/>
    <property type="match status" value="1"/>
</dbReference>
<feature type="region of interest" description="Disordered" evidence="2">
    <location>
        <begin position="26"/>
        <end position="46"/>
    </location>
</feature>
<dbReference type="Gene3D" id="2.30.42.10">
    <property type="match status" value="2"/>
</dbReference>
<feature type="signal peptide" evidence="3">
    <location>
        <begin position="1"/>
        <end position="22"/>
    </location>
</feature>
<evidence type="ECO:0000313" key="5">
    <source>
        <dbReference type="EMBL" id="MFD0725268.1"/>
    </source>
</evidence>
<keyword evidence="6" id="KW-1185">Reference proteome</keyword>
<evidence type="ECO:0000259" key="4">
    <source>
        <dbReference type="PROSITE" id="PS50106"/>
    </source>
</evidence>
<dbReference type="InterPro" id="IPR004387">
    <property type="entry name" value="Pept_M50_Zn"/>
</dbReference>